<sequence>MSQELKSREVLQKCVDMEQEEHVKWSEKAMMYGLGVAKDDGVVEQNRQLFHYTVNMMKSRGQEETNV</sequence>
<accession>A0A399FWR2</accession>
<name>A0A399FWR2_UNCN2</name>
<dbReference type="EMBL" id="NDHY01000003">
    <property type="protein sequence ID" value="RII00611.1"/>
    <property type="molecule type" value="Genomic_DNA"/>
</dbReference>
<evidence type="ECO:0000313" key="2">
    <source>
        <dbReference type="Proteomes" id="UP000266287"/>
    </source>
</evidence>
<organism evidence="1 2">
    <name type="scientific">candidate division NPL-UPA2 bacterium Unc8</name>
    <dbReference type="NCBI Taxonomy" id="1980939"/>
    <lineage>
        <taxon>Bacteria</taxon>
    </lineage>
</organism>
<reference evidence="1 2" key="1">
    <citation type="submission" date="2018-08" db="EMBL/GenBank/DDBJ databases">
        <title>Draft genome of candidate division NPL-UPA2 bacterium Unc8 that adapted to ultra-basic serpentinizing groundwater.</title>
        <authorList>
            <person name="Ishii S."/>
            <person name="Suzuki S."/>
            <person name="Nealson K.H."/>
        </authorList>
    </citation>
    <scope>NUCLEOTIDE SEQUENCE [LARGE SCALE GENOMIC DNA]</scope>
    <source>
        <strain evidence="1">Unc8</strain>
    </source>
</reference>
<comment type="caution">
    <text evidence="1">The sequence shown here is derived from an EMBL/GenBank/DDBJ whole genome shotgun (WGS) entry which is preliminary data.</text>
</comment>
<gene>
    <name evidence="1" type="ORF">B9J77_02485</name>
</gene>
<proteinExistence type="predicted"/>
<evidence type="ECO:0000313" key="1">
    <source>
        <dbReference type="EMBL" id="RII00611.1"/>
    </source>
</evidence>
<dbReference type="AlphaFoldDB" id="A0A399FWR2"/>
<dbReference type="Proteomes" id="UP000266287">
    <property type="component" value="Unassembled WGS sequence"/>
</dbReference>
<protein>
    <submittedName>
        <fullName evidence="1">Uncharacterized protein</fullName>
    </submittedName>
</protein>